<sequence>MIFVNFKTYPDASGQKAIELARAVCDVSSQTGIEIISCPQTIDLKGVVAISDHKVWVQHVDLSERGRATGWLPPEIAKEAGAEGTLLNHSEHKLSFQDLSKTVTRCKNVGLKVLIFADSVNEATSVSSLKPDYIGYEPPELIASKDTSVSQAKSEVIKAVVDAVPDTPILIGAGVKNSEDVQVGKKLGAVGVALSSSVVLAENPKSVLEELTVGFK</sequence>
<name>A0A1F7YM04_9BACT</name>
<gene>
    <name evidence="2" type="ORF">A2801_04305</name>
</gene>
<dbReference type="InterPro" id="IPR013785">
    <property type="entry name" value="Aldolase_TIM"/>
</dbReference>
<reference evidence="2 3" key="1">
    <citation type="journal article" date="2016" name="Nat. Commun.">
        <title>Thousands of microbial genomes shed light on interconnected biogeochemical processes in an aquifer system.</title>
        <authorList>
            <person name="Anantharaman K."/>
            <person name="Brown C.T."/>
            <person name="Hug L.A."/>
            <person name="Sharon I."/>
            <person name="Castelle C.J."/>
            <person name="Probst A.J."/>
            <person name="Thomas B.C."/>
            <person name="Singh A."/>
            <person name="Wilkins M.J."/>
            <person name="Karaoz U."/>
            <person name="Brodie E.L."/>
            <person name="Williams K.H."/>
            <person name="Hubbard S.S."/>
            <person name="Banfield J.F."/>
        </authorList>
    </citation>
    <scope>NUCLEOTIDE SEQUENCE [LARGE SCALE GENOMIC DNA]</scope>
</reference>
<dbReference type="AlphaFoldDB" id="A0A1F7YM04"/>
<comment type="caution">
    <text evidence="2">The sequence shown here is derived from an EMBL/GenBank/DDBJ whole genome shotgun (WGS) entry which is preliminary data.</text>
</comment>
<organism evidence="2 3">
    <name type="scientific">Candidatus Woesebacteria bacterium RIFCSPHIGHO2_01_FULL_41_10</name>
    <dbReference type="NCBI Taxonomy" id="1802500"/>
    <lineage>
        <taxon>Bacteria</taxon>
        <taxon>Candidatus Woeseibacteriota</taxon>
    </lineage>
</organism>
<dbReference type="InterPro" id="IPR000652">
    <property type="entry name" value="Triosephosphate_isomerase"/>
</dbReference>
<dbReference type="GO" id="GO:0004807">
    <property type="term" value="F:triose-phosphate isomerase activity"/>
    <property type="evidence" value="ECO:0007669"/>
    <property type="project" value="InterPro"/>
</dbReference>
<accession>A0A1F7YM04</accession>
<dbReference type="Proteomes" id="UP000177263">
    <property type="component" value="Unassembled WGS sequence"/>
</dbReference>
<dbReference type="Gene3D" id="3.20.20.70">
    <property type="entry name" value="Aldolase class I"/>
    <property type="match status" value="1"/>
</dbReference>
<keyword evidence="1" id="KW-0413">Isomerase</keyword>
<dbReference type="STRING" id="1802500.A2801_04305"/>
<dbReference type="SUPFAM" id="SSF51351">
    <property type="entry name" value="Triosephosphate isomerase (TIM)"/>
    <property type="match status" value="1"/>
</dbReference>
<dbReference type="Pfam" id="PF00121">
    <property type="entry name" value="TIM"/>
    <property type="match status" value="1"/>
</dbReference>
<dbReference type="InterPro" id="IPR035990">
    <property type="entry name" value="TIM_sf"/>
</dbReference>
<evidence type="ECO:0008006" key="4">
    <source>
        <dbReference type="Google" id="ProtNLM"/>
    </source>
</evidence>
<evidence type="ECO:0000256" key="1">
    <source>
        <dbReference type="ARBA" id="ARBA00023235"/>
    </source>
</evidence>
<evidence type="ECO:0000313" key="3">
    <source>
        <dbReference type="Proteomes" id="UP000177263"/>
    </source>
</evidence>
<dbReference type="PROSITE" id="PS51440">
    <property type="entry name" value="TIM_2"/>
    <property type="match status" value="1"/>
</dbReference>
<dbReference type="EMBL" id="MGGM01000033">
    <property type="protein sequence ID" value="OGM28220.1"/>
    <property type="molecule type" value="Genomic_DNA"/>
</dbReference>
<evidence type="ECO:0000313" key="2">
    <source>
        <dbReference type="EMBL" id="OGM28220.1"/>
    </source>
</evidence>
<dbReference type="NCBIfam" id="NF003302">
    <property type="entry name" value="PRK04302.1"/>
    <property type="match status" value="1"/>
</dbReference>
<proteinExistence type="predicted"/>
<protein>
    <recommendedName>
        <fullName evidence="4">Triose-phosphate isomerase</fullName>
    </recommendedName>
</protein>